<name>A0A366IG34_9FIRM</name>
<dbReference type="PROSITE" id="PS51186">
    <property type="entry name" value="GNAT"/>
    <property type="match status" value="1"/>
</dbReference>
<dbReference type="RefSeq" id="WP_113919649.1">
    <property type="nucleotide sequence ID" value="NZ_QNRX01000002.1"/>
</dbReference>
<feature type="domain" description="N-acetyltransferase" evidence="1">
    <location>
        <begin position="90"/>
        <end position="239"/>
    </location>
</feature>
<protein>
    <submittedName>
        <fullName evidence="2">dTDP-4-amino-4,6-dideoxy-D-galactose acyltransferase</fullName>
    </submittedName>
</protein>
<dbReference type="InterPro" id="IPR016181">
    <property type="entry name" value="Acyl_CoA_acyltransferase"/>
</dbReference>
<evidence type="ECO:0000313" key="3">
    <source>
        <dbReference type="Proteomes" id="UP000253490"/>
    </source>
</evidence>
<keyword evidence="2" id="KW-0012">Acyltransferase</keyword>
<keyword evidence="2" id="KW-0808">Transferase</keyword>
<reference evidence="2 3" key="1">
    <citation type="submission" date="2018-06" db="EMBL/GenBank/DDBJ databases">
        <title>Genomic Encyclopedia of Type Strains, Phase IV (KMG-IV): sequencing the most valuable type-strain genomes for metagenomic binning, comparative biology and taxonomic classification.</title>
        <authorList>
            <person name="Goeker M."/>
        </authorList>
    </citation>
    <scope>NUCLEOTIDE SEQUENCE [LARGE SCALE GENOMIC DNA]</scope>
    <source>
        <strain evidence="2 3">DSM 22112</strain>
    </source>
</reference>
<comment type="caution">
    <text evidence="2">The sequence shown here is derived from an EMBL/GenBank/DDBJ whole genome shotgun (WGS) entry which is preliminary data.</text>
</comment>
<dbReference type="GO" id="GO:0016747">
    <property type="term" value="F:acyltransferase activity, transferring groups other than amino-acyl groups"/>
    <property type="evidence" value="ECO:0007669"/>
    <property type="project" value="InterPro"/>
</dbReference>
<evidence type="ECO:0000259" key="1">
    <source>
        <dbReference type="PROSITE" id="PS51186"/>
    </source>
</evidence>
<proteinExistence type="predicted"/>
<dbReference type="AlphaFoldDB" id="A0A366IG34"/>
<dbReference type="SUPFAM" id="SSF55729">
    <property type="entry name" value="Acyl-CoA N-acyltransferases (Nat)"/>
    <property type="match status" value="1"/>
</dbReference>
<accession>A0A366IG34</accession>
<evidence type="ECO:0000313" key="2">
    <source>
        <dbReference type="EMBL" id="RBP69086.1"/>
    </source>
</evidence>
<sequence length="239" mass="28221">MINIKIKKLDWDSKFWGFNIYNANKSNNLIDFERNLISKLDSTPFIIQALSSESDIQYINCLEDNGFRFVESKINLVQKVQQQSNISELSMFQDVREEHLLVYKDDFYDLYGNVSRFALFDKEKVNEFYYKWAVKSIKGNFDDNCIGYYRNNLLEGFITYKIVNQKLIIGLLGVFPKYQGRKISRYLLSYINYIAFKNACGEISVSTQGKNTKAINTYIKNGFIIENIKHWYYYKGELK</sequence>
<keyword evidence="3" id="KW-1185">Reference proteome</keyword>
<organism evidence="2 3">
    <name type="scientific">Alkalibaculum bacchi</name>
    <dbReference type="NCBI Taxonomy" id="645887"/>
    <lineage>
        <taxon>Bacteria</taxon>
        <taxon>Bacillati</taxon>
        <taxon>Bacillota</taxon>
        <taxon>Clostridia</taxon>
        <taxon>Eubacteriales</taxon>
        <taxon>Eubacteriaceae</taxon>
        <taxon>Alkalibaculum</taxon>
    </lineage>
</organism>
<dbReference type="OrthoDB" id="46888at2"/>
<dbReference type="Gene3D" id="3.40.630.30">
    <property type="match status" value="1"/>
</dbReference>
<gene>
    <name evidence="2" type="ORF">DES36_102230</name>
</gene>
<dbReference type="Proteomes" id="UP000253490">
    <property type="component" value="Unassembled WGS sequence"/>
</dbReference>
<dbReference type="EMBL" id="QNRX01000002">
    <property type="protein sequence ID" value="RBP69086.1"/>
    <property type="molecule type" value="Genomic_DNA"/>
</dbReference>
<dbReference type="InterPro" id="IPR000182">
    <property type="entry name" value="GNAT_dom"/>
</dbReference>
<dbReference type="Pfam" id="PF00583">
    <property type="entry name" value="Acetyltransf_1"/>
    <property type="match status" value="1"/>
</dbReference>
<dbReference type="CDD" id="cd04301">
    <property type="entry name" value="NAT_SF"/>
    <property type="match status" value="1"/>
</dbReference>